<dbReference type="Gene3D" id="1.20.990.10">
    <property type="entry name" value="NADPH-cytochrome p450 Reductase, Chain A, domain 3"/>
    <property type="match status" value="1"/>
</dbReference>
<dbReference type="InterPro" id="IPR008254">
    <property type="entry name" value="Flavodoxin/NO_synth"/>
</dbReference>
<feature type="binding site" evidence="10">
    <location>
        <begin position="599"/>
        <end position="603"/>
    </location>
    <ligand>
        <name>NADP(+)</name>
        <dbReference type="ChEBI" id="CHEBI:58349"/>
    </ligand>
</feature>
<dbReference type="GO" id="GO:0050661">
    <property type="term" value="F:NADP binding"/>
    <property type="evidence" value="ECO:0007669"/>
    <property type="project" value="UniProtKB-UniRule"/>
</dbReference>
<feature type="binding site" evidence="10">
    <location>
        <begin position="593"/>
        <end position="594"/>
    </location>
    <ligand>
        <name>NADP(+)</name>
        <dbReference type="ChEBI" id="CHEBI:58349"/>
    </ligand>
</feature>
<evidence type="ECO:0000256" key="5">
    <source>
        <dbReference type="ARBA" id="ARBA00022827"/>
    </source>
</evidence>
<dbReference type="Pfam" id="PF00175">
    <property type="entry name" value="NAD_binding_1"/>
    <property type="match status" value="1"/>
</dbReference>
<organism evidence="14 15">
    <name type="scientific">Candidula unifasciata</name>
    <dbReference type="NCBI Taxonomy" id="100452"/>
    <lineage>
        <taxon>Eukaryota</taxon>
        <taxon>Metazoa</taxon>
        <taxon>Spiralia</taxon>
        <taxon>Lophotrochozoa</taxon>
        <taxon>Mollusca</taxon>
        <taxon>Gastropoda</taxon>
        <taxon>Heterobranchia</taxon>
        <taxon>Euthyneura</taxon>
        <taxon>Panpulmonata</taxon>
        <taxon>Eupulmonata</taxon>
        <taxon>Stylommatophora</taxon>
        <taxon>Helicina</taxon>
        <taxon>Helicoidea</taxon>
        <taxon>Geomitridae</taxon>
        <taxon>Candidula</taxon>
    </lineage>
</organism>
<evidence type="ECO:0000256" key="3">
    <source>
        <dbReference type="ARBA" id="ARBA00022692"/>
    </source>
</evidence>
<feature type="binding site" evidence="10">
    <location>
        <position position="476"/>
    </location>
    <ligand>
        <name>FAD</name>
        <dbReference type="ChEBI" id="CHEBI:57692"/>
    </ligand>
</feature>
<dbReference type="FunFam" id="3.40.50.80:FF:000001">
    <property type="entry name" value="NADPH--cytochrome P450 reductase 1"/>
    <property type="match status" value="1"/>
</dbReference>
<dbReference type="InterPro" id="IPR023208">
    <property type="entry name" value="P450R"/>
</dbReference>
<evidence type="ECO:0000256" key="8">
    <source>
        <dbReference type="ARBA" id="ARBA00023002"/>
    </source>
</evidence>
<comment type="cofactor">
    <cofactor evidence="10">
        <name>FAD</name>
        <dbReference type="ChEBI" id="CHEBI:57692"/>
    </cofactor>
    <text evidence="10">Binds 1 FAD per monomer.</text>
</comment>
<protein>
    <recommendedName>
        <fullName evidence="10 11">NADPH--cytochrome P450 reductase</fullName>
        <shortName evidence="10">CPR</shortName>
        <shortName evidence="10">P450R</shortName>
        <ecNumber evidence="10 11">1.6.2.4</ecNumber>
    </recommendedName>
</protein>
<dbReference type="InterPro" id="IPR001709">
    <property type="entry name" value="Flavoprot_Pyr_Nucl_cyt_Rdtase"/>
</dbReference>
<keyword evidence="1 10" id="KW-0285">Flavoprotein</keyword>
<comment type="similarity">
    <text evidence="10">Belongs to the NADPH--cytochrome P450 reductase family.</text>
</comment>
<dbReference type="FunFam" id="3.40.50.360:FF:000009">
    <property type="entry name" value="NADPH--cytochrome P450 reductase"/>
    <property type="match status" value="1"/>
</dbReference>
<dbReference type="GO" id="GO:0005829">
    <property type="term" value="C:cytosol"/>
    <property type="evidence" value="ECO:0007669"/>
    <property type="project" value="TreeGrafter"/>
</dbReference>
<keyword evidence="3 10" id="KW-0812">Transmembrane</keyword>
<dbReference type="Gene3D" id="3.40.50.360">
    <property type="match status" value="1"/>
</dbReference>
<dbReference type="GO" id="GO:0005789">
    <property type="term" value="C:endoplasmic reticulum membrane"/>
    <property type="evidence" value="ECO:0007669"/>
    <property type="project" value="UniProtKB-SubCell"/>
</dbReference>
<dbReference type="PANTHER" id="PTHR19384">
    <property type="entry name" value="NITRIC OXIDE SYNTHASE-RELATED"/>
    <property type="match status" value="1"/>
</dbReference>
<feature type="binding site" evidence="10">
    <location>
        <position position="673"/>
    </location>
    <ligand>
        <name>FAD</name>
        <dbReference type="ChEBI" id="CHEBI:57692"/>
    </ligand>
</feature>
<feature type="binding site" evidence="10">
    <location>
        <begin position="470"/>
        <end position="472"/>
    </location>
    <ligand>
        <name>FAD</name>
        <dbReference type="ChEBI" id="CHEBI:57692"/>
    </ligand>
</feature>
<dbReference type="PRINTS" id="PR00369">
    <property type="entry name" value="FLAVODOXIN"/>
</dbReference>
<dbReference type="PANTHER" id="PTHR19384:SF17">
    <property type="entry name" value="NADPH--CYTOCHROME P450 REDUCTASE"/>
    <property type="match status" value="1"/>
</dbReference>
<comment type="similarity">
    <text evidence="10">In the N-terminal section; belongs to the flavodoxin family.</text>
</comment>
<feature type="transmembrane region" description="Helical" evidence="10">
    <location>
        <begin position="15"/>
        <end position="36"/>
    </location>
</feature>
<evidence type="ECO:0000313" key="15">
    <source>
        <dbReference type="Proteomes" id="UP000678393"/>
    </source>
</evidence>
<comment type="function">
    <text evidence="10">This enzyme is required for electron transfer from NADP to cytochrome P450 in microsomes. It can also provide electron transfer to heme oxygenase and cytochrome B5.</text>
</comment>
<dbReference type="PIRSF" id="PIRSF000208">
    <property type="entry name" value="P450R"/>
    <property type="match status" value="1"/>
</dbReference>
<feature type="binding site" evidence="10">
    <location>
        <begin position="170"/>
        <end position="179"/>
    </location>
    <ligand>
        <name>FMN</name>
        <dbReference type="ChEBI" id="CHEBI:58210"/>
    </ligand>
</feature>
<dbReference type="GO" id="GO:0010181">
    <property type="term" value="F:FMN binding"/>
    <property type="evidence" value="ECO:0007669"/>
    <property type="project" value="UniProtKB-UniRule"/>
</dbReference>
<evidence type="ECO:0000256" key="7">
    <source>
        <dbReference type="ARBA" id="ARBA00022989"/>
    </source>
</evidence>
<dbReference type="Gene3D" id="3.40.50.80">
    <property type="entry name" value="Nucleotide-binding domain of ferredoxin-NADP reductase (FNR) module"/>
    <property type="match status" value="1"/>
</dbReference>
<comment type="subcellular location">
    <subcellularLocation>
        <location evidence="10">Endoplasmic reticulum membrane</location>
        <topology evidence="10">Single-pass membrane protein</topology>
        <orientation evidence="10">Cytoplasmic side</orientation>
    </subcellularLocation>
</comment>
<dbReference type="CDD" id="cd06204">
    <property type="entry name" value="CYPOR"/>
    <property type="match status" value="1"/>
</dbReference>
<feature type="binding site" evidence="10">
    <location>
        <position position="296"/>
    </location>
    <ligand>
        <name>NADP(+)</name>
        <dbReference type="ChEBI" id="CHEBI:58349"/>
    </ligand>
</feature>
<evidence type="ECO:0000256" key="6">
    <source>
        <dbReference type="ARBA" id="ARBA00022857"/>
    </source>
</evidence>
<feature type="binding site" evidence="10">
    <location>
        <begin position="135"/>
        <end position="138"/>
    </location>
    <ligand>
        <name>FMN</name>
        <dbReference type="ChEBI" id="CHEBI:58210"/>
    </ligand>
</feature>
<dbReference type="AlphaFoldDB" id="A0A8S3YLS0"/>
<feature type="binding site" evidence="10">
    <location>
        <position position="205"/>
    </location>
    <ligand>
        <name>FMN</name>
        <dbReference type="ChEBI" id="CHEBI:58210"/>
    </ligand>
</feature>
<dbReference type="HAMAP" id="MF_03212">
    <property type="entry name" value="NCPR"/>
    <property type="match status" value="1"/>
</dbReference>
<dbReference type="PROSITE" id="PS51384">
    <property type="entry name" value="FAD_FR"/>
    <property type="match status" value="1"/>
</dbReference>
<evidence type="ECO:0000313" key="14">
    <source>
        <dbReference type="EMBL" id="CAG5118097.1"/>
    </source>
</evidence>
<dbReference type="GO" id="GO:0003958">
    <property type="term" value="F:NADPH-hemoprotein reductase activity"/>
    <property type="evidence" value="ECO:0007669"/>
    <property type="project" value="UniProtKB-UniRule"/>
</dbReference>
<dbReference type="InterPro" id="IPR003097">
    <property type="entry name" value="CysJ-like_FAD-binding"/>
</dbReference>
<reference evidence="14" key="1">
    <citation type="submission" date="2021-04" db="EMBL/GenBank/DDBJ databases">
        <authorList>
            <consortium name="Molecular Ecology Group"/>
        </authorList>
    </citation>
    <scope>NUCLEOTIDE SEQUENCE</scope>
</reference>
<proteinExistence type="inferred from homology"/>
<dbReference type="Proteomes" id="UP000678393">
    <property type="component" value="Unassembled WGS sequence"/>
</dbReference>
<feature type="domain" description="FAD-binding FR-type" evidence="13">
    <location>
        <begin position="277"/>
        <end position="519"/>
    </location>
</feature>
<comment type="similarity">
    <text evidence="10 11">In the C-terminal section; belongs to the flavoprotein pyridine nucleotide cytochrome reductase family.</text>
</comment>
<comment type="caution">
    <text evidence="10">Lacks conserved residue(s) required for the propagation of feature annotation.</text>
</comment>
<keyword evidence="6 10" id="KW-0521">NADP</keyword>
<dbReference type="Pfam" id="PF00258">
    <property type="entry name" value="Flavodoxin_1"/>
    <property type="match status" value="1"/>
</dbReference>
<evidence type="ECO:0000256" key="11">
    <source>
        <dbReference type="PIRNR" id="PIRNR000208"/>
    </source>
</evidence>
<evidence type="ECO:0000259" key="12">
    <source>
        <dbReference type="PROSITE" id="PS50902"/>
    </source>
</evidence>
<evidence type="ECO:0000256" key="9">
    <source>
        <dbReference type="ARBA" id="ARBA00023136"/>
    </source>
</evidence>
<dbReference type="InterPro" id="IPR017927">
    <property type="entry name" value="FAD-bd_FR_type"/>
</dbReference>
<dbReference type="SUPFAM" id="SSF63380">
    <property type="entry name" value="Riboflavin synthase domain-like"/>
    <property type="match status" value="1"/>
</dbReference>
<evidence type="ECO:0000256" key="4">
    <source>
        <dbReference type="ARBA" id="ARBA00022824"/>
    </source>
</evidence>
<evidence type="ECO:0000256" key="2">
    <source>
        <dbReference type="ARBA" id="ARBA00022643"/>
    </source>
</evidence>
<keyword evidence="15" id="KW-1185">Reference proteome</keyword>
<feature type="domain" description="Flavodoxin-like" evidence="12">
    <location>
        <begin position="77"/>
        <end position="221"/>
    </location>
</feature>
<feature type="binding site" evidence="10">
    <location>
        <begin position="452"/>
        <end position="455"/>
    </location>
    <ligand>
        <name>FAD</name>
        <dbReference type="ChEBI" id="CHEBI:57692"/>
    </ligand>
</feature>
<dbReference type="PRINTS" id="PR00371">
    <property type="entry name" value="FPNCR"/>
</dbReference>
<accession>A0A8S3YLS0</accession>
<comment type="catalytic activity">
    <reaction evidence="10 11">
        <text>2 oxidized [cytochrome P450] + NADPH = 2 reduced [cytochrome P450] + NADP(+) + H(+)</text>
        <dbReference type="Rhea" id="RHEA:24040"/>
        <dbReference type="Rhea" id="RHEA-COMP:14627"/>
        <dbReference type="Rhea" id="RHEA-COMP:14628"/>
        <dbReference type="ChEBI" id="CHEBI:15378"/>
        <dbReference type="ChEBI" id="CHEBI:55376"/>
        <dbReference type="ChEBI" id="CHEBI:57783"/>
        <dbReference type="ChEBI" id="CHEBI:58349"/>
        <dbReference type="ChEBI" id="CHEBI:60344"/>
        <dbReference type="EC" id="1.6.2.4"/>
    </reaction>
</comment>
<feature type="binding site" evidence="10">
    <location>
        <position position="533"/>
    </location>
    <ligand>
        <name>NADP(+)</name>
        <dbReference type="ChEBI" id="CHEBI:58349"/>
    </ligand>
</feature>
<evidence type="ECO:0000256" key="10">
    <source>
        <dbReference type="HAMAP-Rule" id="MF_03212"/>
    </source>
</evidence>
<keyword evidence="5 10" id="KW-0274">FAD</keyword>
<sequence>MGSTQEVNMGEADSFISLTDLFILSLAGGFAVYWFIFRNRKQDTPTFKKLTVAPVLERSESSDATFITKMKNTNRNVVVFYGSQTGTAEEFATRLAKDASRYGMKGLVADPEECDMEDLAKLTDISNSLAIFCMATYGEGDPTDNAQEFHEFLTNGSVDLTGIKYAVFGLGNKTYEHYNSMGLFVDKRLEELGAERVFELGLGDDDANIEEDFVSWKEKFWPAVCSYFGVEATGENVNTRQYALTLIPEDFPKEKIFTGEVARVGSLLNQKPPYDVKNPYLAPILVNRELHKGGDRSCMHIELDITDSKIRYETGDHVAIYPVNDSEIVEKLGQRLGADLDTLFMLTNIDEDASKKHPFPCPCTYRTALTHYIDITHPPRTHVLGELAEYTDSTEDKEFLLKMTHATEEGKKLYQDWIHNDHRNILAVLEDIPSLKPPIDHLCELLPRLQPRFYSISSSPKIHPTSIHVTAILVKYTTPTQRVYKGVCTNWLATMKPGAAGEPLPRVPIYVRKSQFRLPYKPSTPVIMIGPGTGLAPFRGFIQERSYFKEEGKPVGDTILYFGCRNKSVDFIYEEELTKYVDTGLLTLHAAFSRDQEHKVYVQHLIDQNHDEIWNVLNNSGHLYICGDAKNMARDVHAMLVKILTSKGNMTTTEAEDYIKKLQSKGRYSADVWS</sequence>
<dbReference type="GO" id="GO:0050660">
    <property type="term" value="F:flavin adenine dinucleotide binding"/>
    <property type="evidence" value="ECO:0007669"/>
    <property type="project" value="UniProtKB-UniRule"/>
</dbReference>
<evidence type="ECO:0000259" key="13">
    <source>
        <dbReference type="PROSITE" id="PS51384"/>
    </source>
</evidence>
<dbReference type="InterPro" id="IPR001094">
    <property type="entry name" value="Flavdoxin-like"/>
</dbReference>
<keyword evidence="7 10" id="KW-1133">Transmembrane helix</keyword>
<keyword evidence="9 10" id="KW-0472">Membrane</keyword>
<dbReference type="EC" id="1.6.2.4" evidence="10 11"/>
<dbReference type="SUPFAM" id="SSF52343">
    <property type="entry name" value="Ferredoxin reductase-like, C-terminal NADP-linked domain"/>
    <property type="match status" value="1"/>
</dbReference>
<dbReference type="InterPro" id="IPR039261">
    <property type="entry name" value="FNR_nucleotide-bd"/>
</dbReference>
<dbReference type="InterPro" id="IPR023173">
    <property type="entry name" value="NADPH_Cyt_P450_Rdtase_alpha"/>
</dbReference>
<keyword evidence="8 10" id="KW-0560">Oxidoreductase</keyword>
<dbReference type="Pfam" id="PF00667">
    <property type="entry name" value="FAD_binding_1"/>
    <property type="match status" value="1"/>
</dbReference>
<dbReference type="FunFam" id="1.20.990.10:FF:000001">
    <property type="entry name" value="NADPH--cytochrome P450 reductase"/>
    <property type="match status" value="1"/>
</dbReference>
<dbReference type="EMBL" id="CAJHNH020000494">
    <property type="protein sequence ID" value="CAG5118097.1"/>
    <property type="molecule type" value="Genomic_DNA"/>
</dbReference>
<comment type="caution">
    <text evidence="14">The sequence shown here is derived from an EMBL/GenBank/DDBJ whole genome shotgun (WGS) entry which is preliminary data.</text>
</comment>
<dbReference type="InterPro" id="IPR017938">
    <property type="entry name" value="Riboflavin_synthase-like_b-brl"/>
</dbReference>
<feature type="binding site" evidence="10">
    <location>
        <position position="635"/>
    </location>
    <ligand>
        <name>NADP(+)</name>
        <dbReference type="ChEBI" id="CHEBI:58349"/>
    </ligand>
</feature>
<feature type="binding site" evidence="10">
    <location>
        <begin position="83"/>
        <end position="88"/>
    </location>
    <ligand>
        <name>FMN</name>
        <dbReference type="ChEBI" id="CHEBI:58210"/>
    </ligand>
</feature>
<gene>
    <name evidence="14" type="ORF">CUNI_LOCUS3655</name>
</gene>
<evidence type="ECO:0000256" key="1">
    <source>
        <dbReference type="ARBA" id="ARBA00022630"/>
    </source>
</evidence>
<feature type="binding site" evidence="10">
    <location>
        <begin position="486"/>
        <end position="489"/>
    </location>
    <ligand>
        <name>FAD</name>
        <dbReference type="ChEBI" id="CHEBI:57692"/>
    </ligand>
</feature>
<dbReference type="GO" id="GO:0009725">
    <property type="term" value="P:response to hormone"/>
    <property type="evidence" value="ECO:0007669"/>
    <property type="project" value="TreeGrafter"/>
</dbReference>
<dbReference type="PROSITE" id="PS50902">
    <property type="entry name" value="FLAVODOXIN_LIKE"/>
    <property type="match status" value="1"/>
</dbReference>
<name>A0A8S3YLS0_9EUPU</name>
<dbReference type="Gene3D" id="2.40.30.10">
    <property type="entry name" value="Translation factors"/>
    <property type="match status" value="1"/>
</dbReference>
<keyword evidence="4 10" id="KW-0256">Endoplasmic reticulum</keyword>
<dbReference type="SUPFAM" id="SSF52218">
    <property type="entry name" value="Flavoproteins"/>
    <property type="match status" value="1"/>
</dbReference>
<dbReference type="InterPro" id="IPR029039">
    <property type="entry name" value="Flavoprotein-like_sf"/>
</dbReference>
<comment type="cofactor">
    <cofactor evidence="10">
        <name>FMN</name>
        <dbReference type="ChEBI" id="CHEBI:58210"/>
    </cofactor>
    <text evidence="10">Binds 1 FMN per monomer.</text>
</comment>
<keyword evidence="2 10" id="KW-0288">FMN</keyword>
<dbReference type="InterPro" id="IPR001433">
    <property type="entry name" value="OxRdtase_FAD/NAD-bd"/>
</dbReference>
<dbReference type="OrthoDB" id="1856718at2759"/>